<gene>
    <name evidence="1" type="ORF">TELCIR_17411</name>
</gene>
<dbReference type="AlphaFoldDB" id="A0A2G9TST5"/>
<dbReference type="Proteomes" id="UP000230423">
    <property type="component" value="Unassembled WGS sequence"/>
</dbReference>
<proteinExistence type="predicted"/>
<evidence type="ECO:0000313" key="2">
    <source>
        <dbReference type="Proteomes" id="UP000230423"/>
    </source>
</evidence>
<keyword evidence="2" id="KW-1185">Reference proteome</keyword>
<evidence type="ECO:0000313" key="1">
    <source>
        <dbReference type="EMBL" id="PIO61076.1"/>
    </source>
</evidence>
<name>A0A2G9TST5_TELCI</name>
<sequence length="99" mass="11578">LIFINCRNNSFLEFEDSESEDIDFDDPQDFLNELDPTVVTSYKVEIPQIPQRVRDSYGRSVGNSSCETPEAFPRHIPPLGDYHMQEIFQTVGLMWEWFS</sequence>
<accession>A0A2G9TST5</accession>
<protein>
    <submittedName>
        <fullName evidence="1">Uncharacterized protein</fullName>
    </submittedName>
</protein>
<dbReference type="EMBL" id="KZ354255">
    <property type="protein sequence ID" value="PIO61076.1"/>
    <property type="molecule type" value="Genomic_DNA"/>
</dbReference>
<organism evidence="1 2">
    <name type="scientific">Teladorsagia circumcincta</name>
    <name type="common">Brown stomach worm</name>
    <name type="synonym">Ostertagia circumcincta</name>
    <dbReference type="NCBI Taxonomy" id="45464"/>
    <lineage>
        <taxon>Eukaryota</taxon>
        <taxon>Metazoa</taxon>
        <taxon>Ecdysozoa</taxon>
        <taxon>Nematoda</taxon>
        <taxon>Chromadorea</taxon>
        <taxon>Rhabditida</taxon>
        <taxon>Rhabditina</taxon>
        <taxon>Rhabditomorpha</taxon>
        <taxon>Strongyloidea</taxon>
        <taxon>Trichostrongylidae</taxon>
        <taxon>Teladorsagia</taxon>
    </lineage>
</organism>
<feature type="non-terminal residue" evidence="1">
    <location>
        <position position="1"/>
    </location>
</feature>
<dbReference type="OrthoDB" id="8118055at2759"/>
<reference evidence="1 2" key="1">
    <citation type="submission" date="2015-09" db="EMBL/GenBank/DDBJ databases">
        <title>Draft genome of the parasitic nematode Teladorsagia circumcincta isolate WARC Sus (inbred).</title>
        <authorList>
            <person name="Mitreva M."/>
        </authorList>
    </citation>
    <scope>NUCLEOTIDE SEQUENCE [LARGE SCALE GENOMIC DNA]</scope>
    <source>
        <strain evidence="1 2">S</strain>
    </source>
</reference>